<accession>A0A0F4LDD0</accession>
<reference evidence="3 4" key="1">
    <citation type="submission" date="2015-01" db="EMBL/GenBank/DDBJ databases">
        <title>Comparative genomics of the lactic acid bacteria isolated from the honey bee gut.</title>
        <authorList>
            <person name="Ellegaard K.M."/>
            <person name="Tamarit D."/>
            <person name="Javelind E."/>
            <person name="Olofsson T."/>
            <person name="Andersson S.G."/>
            <person name="Vasquez A."/>
        </authorList>
    </citation>
    <scope>NUCLEOTIDE SEQUENCE [LARGE SCALE GENOMIC DNA]</scope>
    <source>
        <strain evidence="3 4">Hma8</strain>
    </source>
</reference>
<keyword evidence="1" id="KW-1133">Transmembrane helix</keyword>
<dbReference type="HOGENOM" id="CLU_965733_0_0_9"/>
<evidence type="ECO:0000313" key="4">
    <source>
        <dbReference type="Proteomes" id="UP000033531"/>
    </source>
</evidence>
<proteinExistence type="predicted"/>
<dbReference type="Pfam" id="PF13349">
    <property type="entry name" value="DUF4097"/>
    <property type="match status" value="1"/>
</dbReference>
<dbReference type="InterPro" id="IPR025164">
    <property type="entry name" value="Toastrack_DUF4097"/>
</dbReference>
<evidence type="ECO:0000259" key="2">
    <source>
        <dbReference type="Pfam" id="PF13349"/>
    </source>
</evidence>
<dbReference type="Gene3D" id="2.160.20.120">
    <property type="match status" value="1"/>
</dbReference>
<organism evidence="3 4">
    <name type="scientific">Lactobacillus melliventris</name>
    <dbReference type="NCBI Taxonomy" id="1218507"/>
    <lineage>
        <taxon>Bacteria</taxon>
        <taxon>Bacillati</taxon>
        <taxon>Bacillota</taxon>
        <taxon>Bacilli</taxon>
        <taxon>Lactobacillales</taxon>
        <taxon>Lactobacillaceae</taxon>
        <taxon>Lactobacillus</taxon>
    </lineage>
</organism>
<dbReference type="Proteomes" id="UP000033531">
    <property type="component" value="Unassembled WGS sequence"/>
</dbReference>
<dbReference type="OrthoDB" id="2317492at2"/>
<sequence>MKKFYRICGLAIIVGLVMMLVGWSNNGVRPIIANHNHFTLTAIDDSKLTRTYTSNHKFNKVFIQTDSSDVFLHSGKKYQVNVTGVNPDAVQVKLANNRLNIYEPRPIAINWRKIGSRIDVTVPQNVHYTEFDSDSDHGNIRLKDLKANANFVSCMDGYLDIDNIDTKNTSLITGSNHRLTLNNSDLGNAEVKIDGGWCRLLNCRSTMTLDASNANITINNSQLSNRNSFTLQSSNLVIKNTPNLSYQLTADGKAIRYKGSKPYENFIKKNSKKNFLLVDSTEGTITIK</sequence>
<dbReference type="RefSeq" id="WP_046325324.1">
    <property type="nucleotide sequence ID" value="NZ_JBHTMT010000005.1"/>
</dbReference>
<evidence type="ECO:0000313" key="3">
    <source>
        <dbReference type="EMBL" id="KJY56294.1"/>
    </source>
</evidence>
<dbReference type="EMBL" id="JXLI01000011">
    <property type="protein sequence ID" value="KJY56294.1"/>
    <property type="molecule type" value="Genomic_DNA"/>
</dbReference>
<keyword evidence="1" id="KW-0812">Transmembrane</keyword>
<feature type="transmembrane region" description="Helical" evidence="1">
    <location>
        <begin position="7"/>
        <end position="24"/>
    </location>
</feature>
<keyword evidence="1" id="KW-0472">Membrane</keyword>
<dbReference type="PATRIC" id="fig|1218507.3.peg.1557"/>
<comment type="caution">
    <text evidence="3">The sequence shown here is derived from an EMBL/GenBank/DDBJ whole genome shotgun (WGS) entry which is preliminary data.</text>
</comment>
<dbReference type="AlphaFoldDB" id="A0A0F4LDD0"/>
<feature type="domain" description="DUF4097" evidence="2">
    <location>
        <begin position="59"/>
        <end position="287"/>
    </location>
</feature>
<evidence type="ECO:0000256" key="1">
    <source>
        <dbReference type="SAM" id="Phobius"/>
    </source>
</evidence>
<dbReference type="STRING" id="1218507.JF74_13740"/>
<protein>
    <recommendedName>
        <fullName evidence="2">DUF4097 domain-containing protein</fullName>
    </recommendedName>
</protein>
<gene>
    <name evidence="3" type="ORF">JF74_13740</name>
</gene>
<name>A0A0F4LDD0_9LACO</name>